<dbReference type="CDD" id="cd00383">
    <property type="entry name" value="trans_reg_C"/>
    <property type="match status" value="1"/>
</dbReference>
<protein>
    <submittedName>
        <fullName evidence="3">Two component transcriptional regulator, winged helix family</fullName>
    </submittedName>
</protein>
<proteinExistence type="predicted"/>
<comment type="caution">
    <text evidence="3">The sequence shown here is derived from an EMBL/GenBank/DDBJ whole genome shotgun (WGS) entry which is preliminary data.</text>
</comment>
<dbReference type="InterPro" id="IPR001867">
    <property type="entry name" value="OmpR/PhoB-type_DNA-bd"/>
</dbReference>
<dbReference type="GO" id="GO:0003677">
    <property type="term" value="F:DNA binding"/>
    <property type="evidence" value="ECO:0007669"/>
    <property type="project" value="UniProtKB-KW"/>
</dbReference>
<dbReference type="PROSITE" id="PS51755">
    <property type="entry name" value="OMPR_PHOB"/>
    <property type="match status" value="1"/>
</dbReference>
<dbReference type="Pfam" id="PF00486">
    <property type="entry name" value="Trans_reg_C"/>
    <property type="match status" value="1"/>
</dbReference>
<evidence type="ECO:0000313" key="3">
    <source>
        <dbReference type="EMBL" id="EQD60324.1"/>
    </source>
</evidence>
<gene>
    <name evidence="3" type="ORF">B1A_10174</name>
</gene>
<organism evidence="3">
    <name type="scientific">mine drainage metagenome</name>
    <dbReference type="NCBI Taxonomy" id="410659"/>
    <lineage>
        <taxon>unclassified sequences</taxon>
        <taxon>metagenomes</taxon>
        <taxon>ecological metagenomes</taxon>
    </lineage>
</organism>
<dbReference type="EMBL" id="AUZX01007244">
    <property type="protein sequence ID" value="EQD60324.1"/>
    <property type="molecule type" value="Genomic_DNA"/>
</dbReference>
<evidence type="ECO:0000259" key="2">
    <source>
        <dbReference type="PROSITE" id="PS51755"/>
    </source>
</evidence>
<dbReference type="SMART" id="SM00862">
    <property type="entry name" value="Trans_reg_C"/>
    <property type="match status" value="1"/>
</dbReference>
<keyword evidence="1" id="KW-0238">DNA-binding</keyword>
<accession>T1C4S9</accession>
<dbReference type="GO" id="GO:0006355">
    <property type="term" value="P:regulation of DNA-templated transcription"/>
    <property type="evidence" value="ECO:0007669"/>
    <property type="project" value="InterPro"/>
</dbReference>
<reference evidence="3" key="2">
    <citation type="journal article" date="2014" name="ISME J.">
        <title>Microbial stratification in low pH oxic and suboxic macroscopic growths along an acid mine drainage.</title>
        <authorList>
            <person name="Mendez-Garcia C."/>
            <person name="Mesa V."/>
            <person name="Sprenger R.R."/>
            <person name="Richter M."/>
            <person name="Diez M.S."/>
            <person name="Solano J."/>
            <person name="Bargiela R."/>
            <person name="Golyshina O.V."/>
            <person name="Manteca A."/>
            <person name="Ramos J.L."/>
            <person name="Gallego J.R."/>
            <person name="Llorente I."/>
            <person name="Martins Dos Santos V.A."/>
            <person name="Jensen O.N."/>
            <person name="Pelaez A.I."/>
            <person name="Sanchez J."/>
            <person name="Ferrer M."/>
        </authorList>
    </citation>
    <scope>NUCLEOTIDE SEQUENCE</scope>
</reference>
<sequence>MHIGAVELRVGPRLALLHGQALALTTSEFNILAVLMREAGRGISKEMLAEAALGRALSPFDRSIDVHISRLRRKLGNAPDGQSRIATLHGSGYMFRRVGE</sequence>
<dbReference type="Gene3D" id="1.10.10.10">
    <property type="entry name" value="Winged helix-like DNA-binding domain superfamily/Winged helix DNA-binding domain"/>
    <property type="match status" value="1"/>
</dbReference>
<dbReference type="InterPro" id="IPR036388">
    <property type="entry name" value="WH-like_DNA-bd_sf"/>
</dbReference>
<dbReference type="SUPFAM" id="SSF46894">
    <property type="entry name" value="C-terminal effector domain of the bipartite response regulators"/>
    <property type="match status" value="1"/>
</dbReference>
<dbReference type="InterPro" id="IPR016032">
    <property type="entry name" value="Sig_transdc_resp-reg_C-effctor"/>
</dbReference>
<dbReference type="GO" id="GO:0000160">
    <property type="term" value="P:phosphorelay signal transduction system"/>
    <property type="evidence" value="ECO:0007669"/>
    <property type="project" value="InterPro"/>
</dbReference>
<reference evidence="3" key="1">
    <citation type="submission" date="2013-08" db="EMBL/GenBank/DDBJ databases">
        <authorList>
            <person name="Mendez C."/>
            <person name="Richter M."/>
            <person name="Ferrer M."/>
            <person name="Sanchez J."/>
        </authorList>
    </citation>
    <scope>NUCLEOTIDE SEQUENCE</scope>
</reference>
<evidence type="ECO:0000256" key="1">
    <source>
        <dbReference type="ARBA" id="ARBA00023125"/>
    </source>
</evidence>
<dbReference type="AlphaFoldDB" id="T1C4S9"/>
<feature type="domain" description="OmpR/PhoB-type" evidence="2">
    <location>
        <begin position="1"/>
        <end position="97"/>
    </location>
</feature>
<name>T1C4S9_9ZZZZ</name>